<reference evidence="1 2" key="1">
    <citation type="submission" date="2015-01" db="EMBL/GenBank/DDBJ databases">
        <title>Evolution of Trichinella species and genotypes.</title>
        <authorList>
            <person name="Korhonen P.K."/>
            <person name="Edoardo P."/>
            <person name="Giuseppe L.R."/>
            <person name="Gasser R.B."/>
        </authorList>
    </citation>
    <scope>NUCLEOTIDE SEQUENCE [LARGE SCALE GENOMIC DNA]</scope>
    <source>
        <strain evidence="1">ISS37</strain>
    </source>
</reference>
<proteinExistence type="predicted"/>
<organism evidence="1 2">
    <name type="scientific">Trichinella nelsoni</name>
    <dbReference type="NCBI Taxonomy" id="6336"/>
    <lineage>
        <taxon>Eukaryota</taxon>
        <taxon>Metazoa</taxon>
        <taxon>Ecdysozoa</taxon>
        <taxon>Nematoda</taxon>
        <taxon>Enoplea</taxon>
        <taxon>Dorylaimia</taxon>
        <taxon>Trichinellida</taxon>
        <taxon>Trichinellidae</taxon>
        <taxon>Trichinella</taxon>
    </lineage>
</organism>
<keyword evidence="2" id="KW-1185">Reference proteome</keyword>
<dbReference type="AlphaFoldDB" id="A0A0V0SMS7"/>
<sequence>MEWLKIFSLLRLFAYKQNRNFQTENSQPMANLFIETASHLQTDMHLPLEERRHIDIFRGSAITFLHKDSNLQQLEIMHRY</sequence>
<comment type="caution">
    <text evidence="1">The sequence shown here is derived from an EMBL/GenBank/DDBJ whole genome shotgun (WGS) entry which is preliminary data.</text>
</comment>
<evidence type="ECO:0000313" key="1">
    <source>
        <dbReference type="EMBL" id="KRX28205.1"/>
    </source>
</evidence>
<accession>A0A0V0SMS7</accession>
<evidence type="ECO:0000313" key="2">
    <source>
        <dbReference type="Proteomes" id="UP000054630"/>
    </source>
</evidence>
<gene>
    <name evidence="1" type="ORF">T07_10951</name>
</gene>
<name>A0A0V0SMS7_9BILA</name>
<dbReference type="EMBL" id="JYDL01000001">
    <property type="protein sequence ID" value="KRX28205.1"/>
    <property type="molecule type" value="Genomic_DNA"/>
</dbReference>
<dbReference type="Proteomes" id="UP000054630">
    <property type="component" value="Unassembled WGS sequence"/>
</dbReference>
<protein>
    <submittedName>
        <fullName evidence="1">Uncharacterized protein</fullName>
    </submittedName>
</protein>
<dbReference type="OrthoDB" id="19261at2759"/>